<evidence type="ECO:0000313" key="1">
    <source>
        <dbReference type="EMBL" id="KAF5322881.1"/>
    </source>
</evidence>
<evidence type="ECO:0000313" key="2">
    <source>
        <dbReference type="Proteomes" id="UP000567179"/>
    </source>
</evidence>
<dbReference type="OrthoDB" id="10505544at2759"/>
<keyword evidence="2" id="KW-1185">Reference proteome</keyword>
<sequence>MPQKCFNVELYFLVTPQAALPSHNYQCWSLIVSLNPPKHAMQFKTLFVAATLAFASTASALTCNTHNNQVLCSTTHHCVNGHVTHIPGTFAGNGHCMQACHCPSGYPSPPPTPPGHHHRRAVEYIDFDDLI</sequence>
<gene>
    <name evidence="1" type="ORF">D9619_000048</name>
</gene>
<dbReference type="AlphaFoldDB" id="A0A8H5BGV2"/>
<accession>A0A8H5BGV2</accession>
<dbReference type="Proteomes" id="UP000567179">
    <property type="component" value="Unassembled WGS sequence"/>
</dbReference>
<dbReference type="EMBL" id="JAACJJ010000028">
    <property type="protein sequence ID" value="KAF5322881.1"/>
    <property type="molecule type" value="Genomic_DNA"/>
</dbReference>
<proteinExistence type="predicted"/>
<name>A0A8H5BGV2_9AGAR</name>
<comment type="caution">
    <text evidence="1">The sequence shown here is derived from an EMBL/GenBank/DDBJ whole genome shotgun (WGS) entry which is preliminary data.</text>
</comment>
<reference evidence="1 2" key="1">
    <citation type="journal article" date="2020" name="ISME J.">
        <title>Uncovering the hidden diversity of litter-decomposition mechanisms in mushroom-forming fungi.</title>
        <authorList>
            <person name="Floudas D."/>
            <person name="Bentzer J."/>
            <person name="Ahren D."/>
            <person name="Johansson T."/>
            <person name="Persson P."/>
            <person name="Tunlid A."/>
        </authorList>
    </citation>
    <scope>NUCLEOTIDE SEQUENCE [LARGE SCALE GENOMIC DNA]</scope>
    <source>
        <strain evidence="1 2">CBS 101986</strain>
    </source>
</reference>
<protein>
    <submittedName>
        <fullName evidence="1">Uncharacterized protein</fullName>
    </submittedName>
</protein>
<organism evidence="1 2">
    <name type="scientific">Psilocybe cf. subviscida</name>
    <dbReference type="NCBI Taxonomy" id="2480587"/>
    <lineage>
        <taxon>Eukaryota</taxon>
        <taxon>Fungi</taxon>
        <taxon>Dikarya</taxon>
        <taxon>Basidiomycota</taxon>
        <taxon>Agaricomycotina</taxon>
        <taxon>Agaricomycetes</taxon>
        <taxon>Agaricomycetidae</taxon>
        <taxon>Agaricales</taxon>
        <taxon>Agaricineae</taxon>
        <taxon>Strophariaceae</taxon>
        <taxon>Psilocybe</taxon>
    </lineage>
</organism>